<dbReference type="SUPFAM" id="SSF48452">
    <property type="entry name" value="TPR-like"/>
    <property type="match status" value="1"/>
</dbReference>
<sequence length="792" mass="86905">MNPEKRLIRIVTLCAVAVVLLHLLFALWRTPAGWGVHALAFFPAWASVGATALALVLLLPAVSGIWNSGTQEKPSSFLPDFLSSKFPNLRYALIGLLSVIPLYLLRVRVQTLGDGPLWVRELTGPVGRLASEPLTIYLVRLLYGLTQGAGWEDALRVYRALSWACGALYVFLALLTADAVGRDRRERAVLRLSLLTVGTVEMFCGYAEHYAPLTVGVLAFLYAAWRYLDGRGSLMGPALVWGGTFALHFSAAVLFPSLIFLYFIEWRRSPARAGFWLKMAAPPALVLFVLLLIGWRLDLDPRSFGTAPHVVPLWGTDPFLRPHALLSGVHLADVINEHLLVAPMGLLLVGATLLTVRDRVARNPHLLLLGSAAFFHVALTVLFNPEIGAFRDWDALSPVAVPVALLGGYLLTRCTEPKTQRRLAWVTGVVALFHLVPWLWVNADAERALARFSATLKGGARLSAHARGTGWDELRGICERMGRKGEALGAAKASFEASPRHPRYLSNVVRLTDETGGREALEPLLKEIAARDPGFAQTRVHLATLYHEQGRFAEGEQEYRAALSVDPGDASVHTGLGLLLYAAGRMEEGAAAFEEAARLDAGDPVPFSKLGIFHMNRGQIDRGIEAFRRAVALRPDYAEAKANLGVALYQKGRLDESEAELRGVLRADPNNGPAKNTLAMIHKDRGRLDEAVRLLIEVLGSDPQNRGALTNLVSVYFLKGDLGRAVQGCERLLKADPKDEWALYNLCALYVRMGRVEEAERCARRYVEAFPDAPQARAFREMMGVGGRGAKR</sequence>
<dbReference type="Pfam" id="PF13374">
    <property type="entry name" value="TPR_10"/>
    <property type="match status" value="1"/>
</dbReference>
<dbReference type="PANTHER" id="PTHR45586:SF1">
    <property type="entry name" value="LIPOPOLYSACCHARIDE ASSEMBLY PROTEIN B"/>
    <property type="match status" value="1"/>
</dbReference>
<evidence type="ECO:0000313" key="5">
    <source>
        <dbReference type="EMBL" id="OGG49815.1"/>
    </source>
</evidence>
<keyword evidence="4" id="KW-0812">Transmembrane</keyword>
<feature type="transmembrane region" description="Helical" evidence="4">
    <location>
        <begin position="40"/>
        <end position="67"/>
    </location>
</feature>
<dbReference type="Gene3D" id="1.25.40.10">
    <property type="entry name" value="Tetratricopeptide repeat domain"/>
    <property type="match status" value="1"/>
</dbReference>
<dbReference type="EMBL" id="MFKF01000221">
    <property type="protein sequence ID" value="OGG49815.1"/>
    <property type="molecule type" value="Genomic_DNA"/>
</dbReference>
<keyword evidence="1" id="KW-0677">Repeat</keyword>
<feature type="repeat" description="TPR" evidence="3">
    <location>
        <begin position="638"/>
        <end position="671"/>
    </location>
</feature>
<feature type="transmembrane region" description="Helical" evidence="4">
    <location>
        <begin position="335"/>
        <end position="354"/>
    </location>
</feature>
<name>A0A1F6CL03_HANXR</name>
<evidence type="ECO:0000256" key="1">
    <source>
        <dbReference type="ARBA" id="ARBA00022737"/>
    </source>
</evidence>
<feature type="transmembrane region" description="Helical" evidence="4">
    <location>
        <begin position="423"/>
        <end position="441"/>
    </location>
</feature>
<dbReference type="InterPro" id="IPR051012">
    <property type="entry name" value="CellSynth/LPSAsmb/PSIAsmb"/>
</dbReference>
<dbReference type="Pfam" id="PF14559">
    <property type="entry name" value="TPR_19"/>
    <property type="match status" value="1"/>
</dbReference>
<evidence type="ECO:0000256" key="4">
    <source>
        <dbReference type="SAM" id="Phobius"/>
    </source>
</evidence>
<evidence type="ECO:0000256" key="2">
    <source>
        <dbReference type="ARBA" id="ARBA00022803"/>
    </source>
</evidence>
<reference evidence="5 6" key="1">
    <citation type="journal article" date="2016" name="Nat. Commun.">
        <title>Thousands of microbial genomes shed light on interconnected biogeochemical processes in an aquifer system.</title>
        <authorList>
            <person name="Anantharaman K."/>
            <person name="Brown C.T."/>
            <person name="Hug L.A."/>
            <person name="Sharon I."/>
            <person name="Castelle C.J."/>
            <person name="Probst A.J."/>
            <person name="Thomas B.C."/>
            <person name="Singh A."/>
            <person name="Wilkins M.J."/>
            <person name="Karaoz U."/>
            <person name="Brodie E.L."/>
            <person name="Williams K.H."/>
            <person name="Hubbard S.S."/>
            <person name="Banfield J.F."/>
        </authorList>
    </citation>
    <scope>NUCLEOTIDE SEQUENCE [LARGE SCALE GENOMIC DNA]</scope>
    <source>
        <strain evidence="6">RIFCSPLOWO2_12_FULL_64_10</strain>
    </source>
</reference>
<dbReference type="InterPro" id="IPR011990">
    <property type="entry name" value="TPR-like_helical_dom_sf"/>
</dbReference>
<keyword evidence="4" id="KW-0472">Membrane</keyword>
<feature type="repeat" description="TPR" evidence="3">
    <location>
        <begin position="536"/>
        <end position="569"/>
    </location>
</feature>
<feature type="transmembrane region" description="Helical" evidence="4">
    <location>
        <begin position="88"/>
        <end position="105"/>
    </location>
</feature>
<feature type="transmembrane region" description="Helical" evidence="4">
    <location>
        <begin position="240"/>
        <end position="263"/>
    </location>
</feature>
<keyword evidence="2 3" id="KW-0802">TPR repeat</keyword>
<feature type="transmembrane region" description="Helical" evidence="4">
    <location>
        <begin position="395"/>
        <end position="411"/>
    </location>
</feature>
<dbReference type="Proteomes" id="UP000178606">
    <property type="component" value="Unassembled WGS sequence"/>
</dbReference>
<feature type="repeat" description="TPR" evidence="3">
    <location>
        <begin position="570"/>
        <end position="603"/>
    </location>
</feature>
<feature type="repeat" description="TPR" evidence="3">
    <location>
        <begin position="604"/>
        <end position="637"/>
    </location>
</feature>
<evidence type="ECO:0000313" key="6">
    <source>
        <dbReference type="Proteomes" id="UP000178606"/>
    </source>
</evidence>
<dbReference type="PROSITE" id="PS50005">
    <property type="entry name" value="TPR"/>
    <property type="match status" value="4"/>
</dbReference>
<dbReference type="Pfam" id="PF13432">
    <property type="entry name" value="TPR_16"/>
    <property type="match status" value="2"/>
</dbReference>
<proteinExistence type="predicted"/>
<organism evidence="5 6">
    <name type="scientific">Handelsmanbacteria sp. (strain RIFCSPLOWO2_12_FULL_64_10)</name>
    <dbReference type="NCBI Taxonomy" id="1817868"/>
    <lineage>
        <taxon>Bacteria</taxon>
        <taxon>Candidatus Handelsmaniibacteriota</taxon>
    </lineage>
</organism>
<dbReference type="PANTHER" id="PTHR45586">
    <property type="entry name" value="TPR REPEAT-CONTAINING PROTEIN PA4667"/>
    <property type="match status" value="1"/>
</dbReference>
<accession>A0A1F6CL03</accession>
<feature type="transmembrane region" description="Helical" evidence="4">
    <location>
        <begin position="7"/>
        <end position="28"/>
    </location>
</feature>
<feature type="transmembrane region" description="Helical" evidence="4">
    <location>
        <begin position="366"/>
        <end position="383"/>
    </location>
</feature>
<feature type="transmembrane region" description="Helical" evidence="4">
    <location>
        <begin position="210"/>
        <end position="228"/>
    </location>
</feature>
<dbReference type="InterPro" id="IPR019734">
    <property type="entry name" value="TPR_rpt"/>
</dbReference>
<keyword evidence="4" id="KW-1133">Transmembrane helix</keyword>
<comment type="caution">
    <text evidence="5">The sequence shown here is derived from an EMBL/GenBank/DDBJ whole genome shotgun (WGS) entry which is preliminary data.</text>
</comment>
<dbReference type="SMART" id="SM00028">
    <property type="entry name" value="TPR"/>
    <property type="match status" value="7"/>
</dbReference>
<gene>
    <name evidence="5" type="ORF">A3F84_28480</name>
</gene>
<evidence type="ECO:0000256" key="3">
    <source>
        <dbReference type="PROSITE-ProRule" id="PRU00339"/>
    </source>
</evidence>
<dbReference type="AlphaFoldDB" id="A0A1F6CL03"/>
<feature type="transmembrane region" description="Helical" evidence="4">
    <location>
        <begin position="275"/>
        <end position="295"/>
    </location>
</feature>
<protein>
    <submittedName>
        <fullName evidence="5">Uncharacterized protein</fullName>
    </submittedName>
</protein>
<feature type="transmembrane region" description="Helical" evidence="4">
    <location>
        <begin position="160"/>
        <end position="181"/>
    </location>
</feature>